<evidence type="ECO:0000256" key="1">
    <source>
        <dbReference type="ARBA" id="ARBA00004123"/>
    </source>
</evidence>
<gene>
    <name evidence="8" type="ORF">ZYGR_0I00180</name>
</gene>
<evidence type="ECO:0000256" key="7">
    <source>
        <dbReference type="SAM" id="MobiDB-lite"/>
    </source>
</evidence>
<feature type="region of interest" description="Disordered" evidence="7">
    <location>
        <begin position="59"/>
        <end position="78"/>
    </location>
</feature>
<dbReference type="GO" id="GO:0030687">
    <property type="term" value="C:preribosome, large subunit precursor"/>
    <property type="evidence" value="ECO:0007669"/>
    <property type="project" value="TreeGrafter"/>
</dbReference>
<evidence type="ECO:0000256" key="4">
    <source>
        <dbReference type="ARBA" id="ARBA00022490"/>
    </source>
</evidence>
<dbReference type="Proteomes" id="UP000187013">
    <property type="component" value="Unassembled WGS sequence"/>
</dbReference>
<dbReference type="AlphaFoldDB" id="A0A1Q2ZW37"/>
<organism evidence="8 9">
    <name type="scientific">Zygosaccharomyces rouxii</name>
    <dbReference type="NCBI Taxonomy" id="4956"/>
    <lineage>
        <taxon>Eukaryota</taxon>
        <taxon>Fungi</taxon>
        <taxon>Dikarya</taxon>
        <taxon>Ascomycota</taxon>
        <taxon>Saccharomycotina</taxon>
        <taxon>Saccharomycetes</taxon>
        <taxon>Saccharomycetales</taxon>
        <taxon>Saccharomycetaceae</taxon>
        <taxon>Zygosaccharomyces</taxon>
    </lineage>
</organism>
<reference evidence="8 9" key="1">
    <citation type="submission" date="2016-08" db="EMBL/GenBank/DDBJ databases">
        <title>Draft genome sequence of allopolyploid Zygosaccharomyces rouxii.</title>
        <authorList>
            <person name="Watanabe J."/>
            <person name="Uehara K."/>
            <person name="Mogi Y."/>
            <person name="Tsukioka Y."/>
        </authorList>
    </citation>
    <scope>NUCLEOTIDE SEQUENCE [LARGE SCALE GENOMIC DNA]</scope>
    <source>
        <strain evidence="8 9">NBRC 110957</strain>
    </source>
</reference>
<feature type="compositionally biased region" description="Basic and acidic residues" evidence="7">
    <location>
        <begin position="20"/>
        <end position="30"/>
    </location>
</feature>
<dbReference type="PANTHER" id="PTHR28280:SF1">
    <property type="entry name" value="SHUTTLING PRE-60S FACTOR ECM1"/>
    <property type="match status" value="1"/>
</dbReference>
<evidence type="ECO:0000256" key="2">
    <source>
        <dbReference type="ARBA" id="ARBA00004496"/>
    </source>
</evidence>
<comment type="subcellular location">
    <subcellularLocation>
        <location evidence="2">Cytoplasm</location>
    </subcellularLocation>
    <subcellularLocation>
        <location evidence="1">Nucleus</location>
    </subcellularLocation>
</comment>
<evidence type="ECO:0000256" key="3">
    <source>
        <dbReference type="ARBA" id="ARBA00022448"/>
    </source>
</evidence>
<dbReference type="GO" id="GO:0005737">
    <property type="term" value="C:cytoplasm"/>
    <property type="evidence" value="ECO:0007669"/>
    <property type="project" value="UniProtKB-SubCell"/>
</dbReference>
<evidence type="ECO:0000256" key="6">
    <source>
        <dbReference type="ARBA" id="ARBA00023242"/>
    </source>
</evidence>
<dbReference type="InterPro" id="IPR053278">
    <property type="entry name" value="Pre-60S_factor_ECM1"/>
</dbReference>
<evidence type="ECO:0008006" key="10">
    <source>
        <dbReference type="Google" id="ProtNLM"/>
    </source>
</evidence>
<feature type="region of interest" description="Disordered" evidence="7">
    <location>
        <begin position="1"/>
        <end position="30"/>
    </location>
</feature>
<evidence type="ECO:0000313" key="8">
    <source>
        <dbReference type="EMBL" id="GAV47722.1"/>
    </source>
</evidence>
<protein>
    <recommendedName>
        <fullName evidence="10">Shuttling pre-60S factor ECM1</fullName>
    </recommendedName>
</protein>
<dbReference type="OrthoDB" id="4068492at2759"/>
<keyword evidence="5" id="KW-0690">Ribosome biogenesis</keyword>
<dbReference type="Pfam" id="PF09135">
    <property type="entry name" value="Alb1"/>
    <property type="match status" value="1"/>
</dbReference>
<dbReference type="EMBL" id="BDGX01000009">
    <property type="protein sequence ID" value="GAV47722.1"/>
    <property type="molecule type" value="Genomic_DNA"/>
</dbReference>
<keyword evidence="4" id="KW-0963">Cytoplasm</keyword>
<evidence type="ECO:0000256" key="5">
    <source>
        <dbReference type="ARBA" id="ARBA00022517"/>
    </source>
</evidence>
<feature type="compositionally biased region" description="Basic and acidic residues" evidence="7">
    <location>
        <begin position="130"/>
        <end position="153"/>
    </location>
</feature>
<accession>A0A1Q2ZW37</accession>
<sequence length="192" mass="21746">MAKKISRNSRAARQAEAFEPEAKTLAELPRPEETDLSNILIRTTAKNEALLEAKINKKSNKRVDKKRSKEKALKDLTHLDRSRMEKALNFSSRLDGKIAKSTSRAKYVQHIRKAGWDTTNELIRKELASALEEAKSTKPKENDDADPDAMKDEPSEEEEGGVEMETENPAEELKPQEQRTNMFGVLPVDDEN</sequence>
<evidence type="ECO:0000313" key="9">
    <source>
        <dbReference type="Proteomes" id="UP000187013"/>
    </source>
</evidence>
<keyword evidence="6" id="KW-0539">Nucleus</keyword>
<keyword evidence="3" id="KW-0813">Transport</keyword>
<dbReference type="PANTHER" id="PTHR28280">
    <property type="entry name" value="SHUTTLING PRE-60S FACTOR ECM1"/>
    <property type="match status" value="1"/>
</dbReference>
<dbReference type="InterPro" id="IPR022784">
    <property type="entry name" value="Ribosome_bgen_Alb1"/>
</dbReference>
<dbReference type="GO" id="GO:0000055">
    <property type="term" value="P:ribosomal large subunit export from nucleus"/>
    <property type="evidence" value="ECO:0007669"/>
    <property type="project" value="TreeGrafter"/>
</dbReference>
<dbReference type="GO" id="GO:0005730">
    <property type="term" value="C:nucleolus"/>
    <property type="evidence" value="ECO:0007669"/>
    <property type="project" value="TreeGrafter"/>
</dbReference>
<proteinExistence type="predicted"/>
<comment type="caution">
    <text evidence="8">The sequence shown here is derived from an EMBL/GenBank/DDBJ whole genome shotgun (WGS) entry which is preliminary data.</text>
</comment>
<feature type="compositionally biased region" description="Basic residues" evidence="7">
    <location>
        <begin position="59"/>
        <end position="69"/>
    </location>
</feature>
<feature type="region of interest" description="Disordered" evidence="7">
    <location>
        <begin position="130"/>
        <end position="192"/>
    </location>
</feature>
<dbReference type="eggNOG" id="ENOG502S24Y">
    <property type="taxonomic scope" value="Eukaryota"/>
</dbReference>
<name>A0A1Q2ZW37_ZYGRO</name>
<feature type="compositionally biased region" description="Acidic residues" evidence="7">
    <location>
        <begin position="154"/>
        <end position="170"/>
    </location>
</feature>